<protein>
    <submittedName>
        <fullName evidence="5">Putative molybdate ABC transporter, ATP-binding protein</fullName>
    </submittedName>
</protein>
<dbReference type="eggNOG" id="COG3842">
    <property type="taxonomic scope" value="Bacteria"/>
</dbReference>
<dbReference type="Pfam" id="PF00005">
    <property type="entry name" value="ABC_tran"/>
    <property type="match status" value="1"/>
</dbReference>
<dbReference type="InterPro" id="IPR017871">
    <property type="entry name" value="ABC_transporter-like_CS"/>
</dbReference>
<keyword evidence="2" id="KW-0547">Nucleotide-binding</keyword>
<dbReference type="InterPro" id="IPR050334">
    <property type="entry name" value="Molybdenum_import_ModC"/>
</dbReference>
<proteinExistence type="predicted"/>
<accession>A0A0T5XB30</accession>
<keyword evidence="6" id="KW-1185">Reference proteome</keyword>
<dbReference type="Gene3D" id="3.40.50.300">
    <property type="entry name" value="P-loop containing nucleotide triphosphate hydrolases"/>
    <property type="match status" value="1"/>
</dbReference>
<organism evidence="5 6">
    <name type="scientific">Acetomicrobium hydrogeniformans ATCC BAA-1850</name>
    <dbReference type="NCBI Taxonomy" id="592015"/>
    <lineage>
        <taxon>Bacteria</taxon>
        <taxon>Thermotogati</taxon>
        <taxon>Synergistota</taxon>
        <taxon>Synergistia</taxon>
        <taxon>Synergistales</taxon>
        <taxon>Acetomicrobiaceae</taxon>
        <taxon>Acetomicrobium</taxon>
    </lineage>
</organism>
<feature type="domain" description="ABC transporter" evidence="4">
    <location>
        <begin position="2"/>
        <end position="232"/>
    </location>
</feature>
<dbReference type="PROSITE" id="PS50893">
    <property type="entry name" value="ABC_TRANSPORTER_2"/>
    <property type="match status" value="1"/>
</dbReference>
<dbReference type="InterPro" id="IPR003439">
    <property type="entry name" value="ABC_transporter-like_ATP-bd"/>
</dbReference>
<evidence type="ECO:0000259" key="4">
    <source>
        <dbReference type="PROSITE" id="PS50893"/>
    </source>
</evidence>
<sequence length="364" mass="41059">MKDCLEATFSKRLGNFSLDVSLRLKEEIGVLFGPSGAGKSQTLKILAGIVKPDNGRINLMDRLLYDSSSSVFIRAAKRKIGLVFQELALFPHLTVLENVAYGLKGPNRWRLAKSWLDAMRLEGFYDRMPDQLSGGQRQRVALARALAPKPDLLLLDEPFSALEGPLRRALRRELKKLFERVKTPILYVTHDIEDVCSLANRVFIMRDGSIMADLEASKLWDPLIQANIWHSLGWGTLIRGEIAIDDGYHWFTWQKGRLRLSPSKDLTAGRATVFIPPDQIKLIYPNLPVDHELQPNTQEGTIVEKMEINGSVRLYIFGADVEWHAEYSKDSYLTLNLREGHPILFSIKPSSITVLTDGECCSAN</sequence>
<dbReference type="InterPro" id="IPR008995">
    <property type="entry name" value="Mo/tungstate-bd_C_term_dom"/>
</dbReference>
<gene>
    <name evidence="5" type="ORF">HMPREF1705_02763</name>
</gene>
<evidence type="ECO:0000256" key="2">
    <source>
        <dbReference type="ARBA" id="ARBA00022741"/>
    </source>
</evidence>
<evidence type="ECO:0000256" key="1">
    <source>
        <dbReference type="ARBA" id="ARBA00022448"/>
    </source>
</evidence>
<keyword evidence="1" id="KW-0813">Transport</keyword>
<dbReference type="RefSeq" id="WP_009201765.1">
    <property type="nucleotide sequence ID" value="NZ_ACJX03000001.1"/>
</dbReference>
<dbReference type="SUPFAM" id="SSF50331">
    <property type="entry name" value="MOP-like"/>
    <property type="match status" value="1"/>
</dbReference>
<dbReference type="Proteomes" id="UP000005273">
    <property type="component" value="Unassembled WGS sequence"/>
</dbReference>
<keyword evidence="3 5" id="KW-0067">ATP-binding</keyword>
<dbReference type="OrthoDB" id="9802264at2"/>
<dbReference type="STRING" id="592015.HMPREF1705_02763"/>
<dbReference type="GO" id="GO:0005524">
    <property type="term" value="F:ATP binding"/>
    <property type="evidence" value="ECO:0007669"/>
    <property type="project" value="UniProtKB-KW"/>
</dbReference>
<dbReference type="InterPro" id="IPR027417">
    <property type="entry name" value="P-loop_NTPase"/>
</dbReference>
<dbReference type="SMART" id="SM00382">
    <property type="entry name" value="AAA"/>
    <property type="match status" value="1"/>
</dbReference>
<dbReference type="PANTHER" id="PTHR43514:SF11">
    <property type="entry name" value="ABC TRANSPORTER RELATED"/>
    <property type="match status" value="1"/>
</dbReference>
<reference evidence="6" key="1">
    <citation type="submission" date="2012-09" db="EMBL/GenBank/DDBJ databases">
        <authorList>
            <person name="Weinstock G."/>
            <person name="Sodergren E."/>
            <person name="Clifton S."/>
            <person name="Fulton L."/>
            <person name="Fulton B."/>
            <person name="Courtney L."/>
            <person name="Fronick C."/>
            <person name="Harrison M."/>
            <person name="Strong C."/>
            <person name="Farmer C."/>
            <person name="Delehaunty K."/>
            <person name="Markovic C."/>
            <person name="Hall O."/>
            <person name="Minx P."/>
            <person name="Tomlinson C."/>
            <person name="Mitreva M."/>
            <person name="Nelson J."/>
            <person name="Hou S."/>
            <person name="Wollam A."/>
            <person name="Pepin K.H."/>
            <person name="Johnson M."/>
            <person name="Bhonagiri V."/>
            <person name="Nash W.E."/>
            <person name="Suruliraj S."/>
            <person name="Warren W."/>
            <person name="Chinwalla A."/>
            <person name="Mardis E.R."/>
            <person name="Wilson R.K."/>
        </authorList>
    </citation>
    <scope>NUCLEOTIDE SEQUENCE [LARGE SCALE GENOMIC DNA]</scope>
    <source>
        <strain evidence="6">OS1</strain>
    </source>
</reference>
<dbReference type="AlphaFoldDB" id="A0A0T5XB30"/>
<dbReference type="SUPFAM" id="SSF52540">
    <property type="entry name" value="P-loop containing nucleoside triphosphate hydrolases"/>
    <property type="match status" value="1"/>
</dbReference>
<dbReference type="InterPro" id="IPR003593">
    <property type="entry name" value="AAA+_ATPase"/>
</dbReference>
<evidence type="ECO:0000313" key="5">
    <source>
        <dbReference type="EMBL" id="KRT35530.1"/>
    </source>
</evidence>
<evidence type="ECO:0000256" key="3">
    <source>
        <dbReference type="ARBA" id="ARBA00022840"/>
    </source>
</evidence>
<comment type="caution">
    <text evidence="5">The sequence shown here is derived from an EMBL/GenBank/DDBJ whole genome shotgun (WGS) entry which is preliminary data.</text>
</comment>
<name>A0A0T5XB30_9BACT</name>
<dbReference type="GO" id="GO:0016887">
    <property type="term" value="F:ATP hydrolysis activity"/>
    <property type="evidence" value="ECO:0007669"/>
    <property type="project" value="InterPro"/>
</dbReference>
<evidence type="ECO:0000313" key="6">
    <source>
        <dbReference type="Proteomes" id="UP000005273"/>
    </source>
</evidence>
<dbReference type="PANTHER" id="PTHR43514">
    <property type="entry name" value="ABC TRANSPORTER I FAMILY MEMBER 10"/>
    <property type="match status" value="1"/>
</dbReference>
<dbReference type="PROSITE" id="PS00211">
    <property type="entry name" value="ABC_TRANSPORTER_1"/>
    <property type="match status" value="1"/>
</dbReference>
<dbReference type="EMBL" id="ACJX03000001">
    <property type="protein sequence ID" value="KRT35530.1"/>
    <property type="molecule type" value="Genomic_DNA"/>
</dbReference>